<organism evidence="1">
    <name type="scientific">Arundo donax</name>
    <name type="common">Giant reed</name>
    <name type="synonym">Donax arundinaceus</name>
    <dbReference type="NCBI Taxonomy" id="35708"/>
    <lineage>
        <taxon>Eukaryota</taxon>
        <taxon>Viridiplantae</taxon>
        <taxon>Streptophyta</taxon>
        <taxon>Embryophyta</taxon>
        <taxon>Tracheophyta</taxon>
        <taxon>Spermatophyta</taxon>
        <taxon>Magnoliopsida</taxon>
        <taxon>Liliopsida</taxon>
        <taxon>Poales</taxon>
        <taxon>Poaceae</taxon>
        <taxon>PACMAD clade</taxon>
        <taxon>Arundinoideae</taxon>
        <taxon>Arundineae</taxon>
        <taxon>Arundo</taxon>
    </lineage>
</organism>
<dbReference type="AlphaFoldDB" id="A0A0A9GHC4"/>
<dbReference type="EMBL" id="GBRH01175945">
    <property type="protein sequence ID" value="JAE21951.1"/>
    <property type="molecule type" value="Transcribed_RNA"/>
</dbReference>
<protein>
    <submittedName>
        <fullName evidence="1">Uncharacterized protein</fullName>
    </submittedName>
</protein>
<proteinExistence type="predicted"/>
<reference evidence="1" key="1">
    <citation type="submission" date="2014-09" db="EMBL/GenBank/DDBJ databases">
        <authorList>
            <person name="Magalhaes I.L.F."/>
            <person name="Oliveira U."/>
            <person name="Santos F.R."/>
            <person name="Vidigal T.H.D.A."/>
            <person name="Brescovit A.D."/>
            <person name="Santos A.J."/>
        </authorList>
    </citation>
    <scope>NUCLEOTIDE SEQUENCE</scope>
    <source>
        <tissue evidence="1">Shoot tissue taken approximately 20 cm above the soil surface</tissue>
    </source>
</reference>
<sequence length="75" mass="8512">MECMSNSLYCSSFVSFVARPFYLGMLDNLFLSETSFCSPDRRCVVIREGINKPEVTGVQSKPESILSVHYEHTNL</sequence>
<accession>A0A0A9GHC4</accession>
<evidence type="ECO:0000313" key="1">
    <source>
        <dbReference type="EMBL" id="JAE21951.1"/>
    </source>
</evidence>
<reference evidence="1" key="2">
    <citation type="journal article" date="2015" name="Data Brief">
        <title>Shoot transcriptome of the giant reed, Arundo donax.</title>
        <authorList>
            <person name="Barrero R.A."/>
            <person name="Guerrero F.D."/>
            <person name="Moolhuijzen P."/>
            <person name="Goolsby J.A."/>
            <person name="Tidwell J."/>
            <person name="Bellgard S.E."/>
            <person name="Bellgard M.I."/>
        </authorList>
    </citation>
    <scope>NUCLEOTIDE SEQUENCE</scope>
    <source>
        <tissue evidence="1">Shoot tissue taken approximately 20 cm above the soil surface</tissue>
    </source>
</reference>
<name>A0A0A9GHC4_ARUDO</name>